<evidence type="ECO:0000256" key="6">
    <source>
        <dbReference type="PROSITE-ProRule" id="PRU00169"/>
    </source>
</evidence>
<name>A0A4S4ASY5_9RHOO</name>
<comment type="caution">
    <text evidence="9">The sequence shown here is derived from an EMBL/GenBank/DDBJ whole genome shotgun (WGS) entry which is preliminary data.</text>
</comment>
<dbReference type="PROSITE" id="PS50110">
    <property type="entry name" value="RESPONSE_REGULATORY"/>
    <property type="match status" value="1"/>
</dbReference>
<evidence type="ECO:0000256" key="2">
    <source>
        <dbReference type="ARBA" id="ARBA00022840"/>
    </source>
</evidence>
<dbReference type="PROSITE" id="PS00675">
    <property type="entry name" value="SIGMA54_INTERACT_1"/>
    <property type="match status" value="1"/>
</dbReference>
<dbReference type="SUPFAM" id="SSF46689">
    <property type="entry name" value="Homeodomain-like"/>
    <property type="match status" value="1"/>
</dbReference>
<keyword evidence="1" id="KW-0547">Nucleotide-binding</keyword>
<dbReference type="EMBL" id="SSOC01000007">
    <property type="protein sequence ID" value="THF62279.1"/>
    <property type="molecule type" value="Genomic_DNA"/>
</dbReference>
<evidence type="ECO:0000313" key="9">
    <source>
        <dbReference type="EMBL" id="THF62279.1"/>
    </source>
</evidence>
<dbReference type="InterPro" id="IPR025943">
    <property type="entry name" value="Sigma_54_int_dom_ATP-bd_2"/>
</dbReference>
<dbReference type="InterPro" id="IPR025944">
    <property type="entry name" value="Sigma_54_int_dom_CS"/>
</dbReference>
<evidence type="ECO:0000256" key="1">
    <source>
        <dbReference type="ARBA" id="ARBA00022741"/>
    </source>
</evidence>
<dbReference type="InterPro" id="IPR058031">
    <property type="entry name" value="AAA_lid_NorR"/>
</dbReference>
<dbReference type="Pfam" id="PF00072">
    <property type="entry name" value="Response_reg"/>
    <property type="match status" value="1"/>
</dbReference>
<dbReference type="SUPFAM" id="SSF52540">
    <property type="entry name" value="P-loop containing nucleoside triphosphate hydrolases"/>
    <property type="match status" value="1"/>
</dbReference>
<dbReference type="Proteomes" id="UP000308430">
    <property type="component" value="Unassembled WGS sequence"/>
</dbReference>
<evidence type="ECO:0000259" key="8">
    <source>
        <dbReference type="PROSITE" id="PS50110"/>
    </source>
</evidence>
<dbReference type="PROSITE" id="PS00676">
    <property type="entry name" value="SIGMA54_INTERACT_2"/>
    <property type="match status" value="1"/>
</dbReference>
<feature type="domain" description="Response regulatory" evidence="8">
    <location>
        <begin position="12"/>
        <end position="127"/>
    </location>
</feature>
<dbReference type="GO" id="GO:0000160">
    <property type="term" value="P:phosphorelay signal transduction system"/>
    <property type="evidence" value="ECO:0007669"/>
    <property type="project" value="InterPro"/>
</dbReference>
<dbReference type="PANTHER" id="PTHR32071:SF116">
    <property type="entry name" value="TRANSCRIPTIONAL REGULATORY PROTEIN GLRR"/>
    <property type="match status" value="1"/>
</dbReference>
<protein>
    <submittedName>
        <fullName evidence="9">Response regulator</fullName>
    </submittedName>
</protein>
<dbReference type="OrthoDB" id="9761705at2"/>
<evidence type="ECO:0000259" key="7">
    <source>
        <dbReference type="PROSITE" id="PS50045"/>
    </source>
</evidence>
<dbReference type="PROSITE" id="PS50045">
    <property type="entry name" value="SIGMA54_INTERACT_4"/>
    <property type="match status" value="1"/>
</dbReference>
<evidence type="ECO:0000313" key="10">
    <source>
        <dbReference type="Proteomes" id="UP000308430"/>
    </source>
</evidence>
<sequence length="464" mass="50122">MIDSSVRPSPAHLLLVDGGHEPVAALAATLVAHAYRVDRVTDAGTAHTHLAARHYDLLLSATRLPAGHSGLALFETARARHPALPTILLAQPGSIAEAVDAVSRGVSGYLPAPFEPAALLAQLAQALRWRGDGGTQRDAWRTDIVSRSTHMARLLEEARLVAATEASVLIHGDSGTGKELLARAIHRASARANGPFIAVNCAAIPEQLLESELFGHRRGAFTGAVSDQRGLFRQAHGGTLFLDEIGDMPLPLQVKLLRVLQERAVRPVGAGSAEAVDVRILSATHRDLERALAEGRFREDLYYRLNVVGLHLPSLDERREDIPLLAAHFLAQVAQRYGRPCRAFATDALELLATAAWPGNLRQLQNVVEQACALSTSALIPRALVERALQRSGAVSLNYAEAKQQFERDYLVGLLKLTAGNVSDAARLAGRNRTEFYRLMQRNALSAELFRPAQAGEGSGLAWH</sequence>
<dbReference type="GO" id="GO:0005524">
    <property type="term" value="F:ATP binding"/>
    <property type="evidence" value="ECO:0007669"/>
    <property type="project" value="UniProtKB-KW"/>
</dbReference>
<dbReference type="Gene3D" id="3.40.50.300">
    <property type="entry name" value="P-loop containing nucleotide triphosphate hydrolases"/>
    <property type="match status" value="1"/>
</dbReference>
<evidence type="ECO:0000256" key="5">
    <source>
        <dbReference type="ARBA" id="ARBA00023163"/>
    </source>
</evidence>
<dbReference type="CDD" id="cd00009">
    <property type="entry name" value="AAA"/>
    <property type="match status" value="1"/>
</dbReference>
<dbReference type="GO" id="GO:0006355">
    <property type="term" value="P:regulation of DNA-templated transcription"/>
    <property type="evidence" value="ECO:0007669"/>
    <property type="project" value="InterPro"/>
</dbReference>
<dbReference type="Gene3D" id="1.10.10.60">
    <property type="entry name" value="Homeodomain-like"/>
    <property type="match status" value="1"/>
</dbReference>
<dbReference type="Pfam" id="PF00158">
    <property type="entry name" value="Sigma54_activat"/>
    <property type="match status" value="1"/>
</dbReference>
<proteinExistence type="predicted"/>
<dbReference type="SUPFAM" id="SSF52172">
    <property type="entry name" value="CheY-like"/>
    <property type="match status" value="1"/>
</dbReference>
<dbReference type="CDD" id="cd00156">
    <property type="entry name" value="REC"/>
    <property type="match status" value="1"/>
</dbReference>
<dbReference type="Gene3D" id="1.10.8.60">
    <property type="match status" value="1"/>
</dbReference>
<dbReference type="Gene3D" id="3.40.50.2300">
    <property type="match status" value="1"/>
</dbReference>
<dbReference type="Pfam" id="PF25601">
    <property type="entry name" value="AAA_lid_14"/>
    <property type="match status" value="1"/>
</dbReference>
<dbReference type="GO" id="GO:0003677">
    <property type="term" value="F:DNA binding"/>
    <property type="evidence" value="ECO:0007669"/>
    <property type="project" value="UniProtKB-KW"/>
</dbReference>
<dbReference type="InterPro" id="IPR025662">
    <property type="entry name" value="Sigma_54_int_dom_ATP-bd_1"/>
</dbReference>
<feature type="domain" description="Sigma-54 factor interaction" evidence="7">
    <location>
        <begin position="144"/>
        <end position="373"/>
    </location>
</feature>
<keyword evidence="10" id="KW-1185">Reference proteome</keyword>
<dbReference type="FunFam" id="3.40.50.300:FF:000006">
    <property type="entry name" value="DNA-binding transcriptional regulator NtrC"/>
    <property type="match status" value="1"/>
</dbReference>
<dbReference type="InterPro" id="IPR002078">
    <property type="entry name" value="Sigma_54_int"/>
</dbReference>
<dbReference type="InterPro" id="IPR009057">
    <property type="entry name" value="Homeodomain-like_sf"/>
</dbReference>
<dbReference type="PANTHER" id="PTHR32071">
    <property type="entry name" value="TRANSCRIPTIONAL REGULATORY PROTEIN"/>
    <property type="match status" value="1"/>
</dbReference>
<evidence type="ECO:0000256" key="3">
    <source>
        <dbReference type="ARBA" id="ARBA00023015"/>
    </source>
</evidence>
<dbReference type="SMART" id="SM00382">
    <property type="entry name" value="AAA"/>
    <property type="match status" value="1"/>
</dbReference>
<comment type="caution">
    <text evidence="6">Lacks conserved residue(s) required for the propagation of feature annotation.</text>
</comment>
<dbReference type="InterPro" id="IPR003593">
    <property type="entry name" value="AAA+_ATPase"/>
</dbReference>
<dbReference type="PROSITE" id="PS00688">
    <property type="entry name" value="SIGMA54_INTERACT_3"/>
    <property type="match status" value="1"/>
</dbReference>
<dbReference type="InterPro" id="IPR027417">
    <property type="entry name" value="P-loop_NTPase"/>
</dbReference>
<dbReference type="AlphaFoldDB" id="A0A4S4ASY5"/>
<keyword evidence="4" id="KW-0238">DNA-binding</keyword>
<accession>A0A4S4ASY5</accession>
<reference evidence="9 10" key="1">
    <citation type="submission" date="2019-04" db="EMBL/GenBank/DDBJ databases">
        <title>Azoarcus nasutitermitis sp. nov. isolated from termite nest.</title>
        <authorList>
            <person name="Lin S.-Y."/>
            <person name="Hameed A."/>
            <person name="Hsu Y.-H."/>
            <person name="Young C.-C."/>
        </authorList>
    </citation>
    <scope>NUCLEOTIDE SEQUENCE [LARGE SCALE GENOMIC DNA]</scope>
    <source>
        <strain evidence="9 10">CC-YHH838</strain>
    </source>
</reference>
<keyword evidence="2" id="KW-0067">ATP-binding</keyword>
<keyword evidence="3" id="KW-0805">Transcription regulation</keyword>
<dbReference type="InterPro" id="IPR011006">
    <property type="entry name" value="CheY-like_superfamily"/>
</dbReference>
<dbReference type="InterPro" id="IPR001789">
    <property type="entry name" value="Sig_transdc_resp-reg_receiver"/>
</dbReference>
<dbReference type="RefSeq" id="WP_136349701.1">
    <property type="nucleotide sequence ID" value="NZ_SSOC01000007.1"/>
</dbReference>
<dbReference type="SMART" id="SM00448">
    <property type="entry name" value="REC"/>
    <property type="match status" value="1"/>
</dbReference>
<organism evidence="9 10">
    <name type="scientific">Pseudothauera nasutitermitis</name>
    <dbReference type="NCBI Taxonomy" id="2565930"/>
    <lineage>
        <taxon>Bacteria</taxon>
        <taxon>Pseudomonadati</taxon>
        <taxon>Pseudomonadota</taxon>
        <taxon>Betaproteobacteria</taxon>
        <taxon>Rhodocyclales</taxon>
        <taxon>Zoogloeaceae</taxon>
        <taxon>Pseudothauera</taxon>
    </lineage>
</organism>
<gene>
    <name evidence="9" type="ORF">E6C76_18290</name>
</gene>
<evidence type="ECO:0000256" key="4">
    <source>
        <dbReference type="ARBA" id="ARBA00023125"/>
    </source>
</evidence>
<keyword evidence="5" id="KW-0804">Transcription</keyword>